<accession>A0A0A9E1U4</accession>
<name>A0A0A9E1U4_ARUDO</name>
<reference evidence="1" key="2">
    <citation type="journal article" date="2015" name="Data Brief">
        <title>Shoot transcriptome of the giant reed, Arundo donax.</title>
        <authorList>
            <person name="Barrero R.A."/>
            <person name="Guerrero F.D."/>
            <person name="Moolhuijzen P."/>
            <person name="Goolsby J.A."/>
            <person name="Tidwell J."/>
            <person name="Bellgard S.E."/>
            <person name="Bellgard M.I."/>
        </authorList>
    </citation>
    <scope>NUCLEOTIDE SEQUENCE</scope>
    <source>
        <tissue evidence="1">Shoot tissue taken approximately 20 cm above the soil surface</tissue>
    </source>
</reference>
<proteinExistence type="predicted"/>
<sequence>MHCAASCAPFLVEQKTSANFPFECCISISKMKLRSLLSNRKSFLAGA</sequence>
<reference evidence="1" key="1">
    <citation type="submission" date="2014-09" db="EMBL/GenBank/DDBJ databases">
        <authorList>
            <person name="Magalhaes I.L.F."/>
            <person name="Oliveira U."/>
            <person name="Santos F.R."/>
            <person name="Vidigal T.H.D.A."/>
            <person name="Brescovit A.D."/>
            <person name="Santos A.J."/>
        </authorList>
    </citation>
    <scope>NUCLEOTIDE SEQUENCE</scope>
    <source>
        <tissue evidence="1">Shoot tissue taken approximately 20 cm above the soil surface</tissue>
    </source>
</reference>
<evidence type="ECO:0000313" key="1">
    <source>
        <dbReference type="EMBL" id="JAD91885.1"/>
    </source>
</evidence>
<dbReference type="EMBL" id="GBRH01206010">
    <property type="protein sequence ID" value="JAD91885.1"/>
    <property type="molecule type" value="Transcribed_RNA"/>
</dbReference>
<organism evidence="1">
    <name type="scientific">Arundo donax</name>
    <name type="common">Giant reed</name>
    <name type="synonym">Donax arundinaceus</name>
    <dbReference type="NCBI Taxonomy" id="35708"/>
    <lineage>
        <taxon>Eukaryota</taxon>
        <taxon>Viridiplantae</taxon>
        <taxon>Streptophyta</taxon>
        <taxon>Embryophyta</taxon>
        <taxon>Tracheophyta</taxon>
        <taxon>Spermatophyta</taxon>
        <taxon>Magnoliopsida</taxon>
        <taxon>Liliopsida</taxon>
        <taxon>Poales</taxon>
        <taxon>Poaceae</taxon>
        <taxon>PACMAD clade</taxon>
        <taxon>Arundinoideae</taxon>
        <taxon>Arundineae</taxon>
        <taxon>Arundo</taxon>
    </lineage>
</organism>
<protein>
    <submittedName>
        <fullName evidence="1">Uncharacterized protein</fullName>
    </submittedName>
</protein>
<dbReference type="AlphaFoldDB" id="A0A0A9E1U4"/>